<keyword evidence="1" id="KW-1185">Reference proteome</keyword>
<sequence>MRALRSGCPPISTAARFFTFIGVRPSLLCNFISIKENEGGGGGGAGGPVVSHCWIISGRSSIFSTVRKVFKISPSALTSGALRSFVTQSFGGLGLKRYLISYVPKTSFI</sequence>
<organism evidence="1 2">
    <name type="scientific">Romanomermis culicivorax</name>
    <name type="common">Nematode worm</name>
    <dbReference type="NCBI Taxonomy" id="13658"/>
    <lineage>
        <taxon>Eukaryota</taxon>
        <taxon>Metazoa</taxon>
        <taxon>Ecdysozoa</taxon>
        <taxon>Nematoda</taxon>
        <taxon>Enoplea</taxon>
        <taxon>Dorylaimia</taxon>
        <taxon>Mermithida</taxon>
        <taxon>Mermithoidea</taxon>
        <taxon>Mermithidae</taxon>
        <taxon>Romanomermis</taxon>
    </lineage>
</organism>
<name>A0A915INN1_ROMCU</name>
<dbReference type="WBParaSite" id="nRc.2.0.1.t15043-RA">
    <property type="protein sequence ID" value="nRc.2.0.1.t15043-RA"/>
    <property type="gene ID" value="nRc.2.0.1.g15043"/>
</dbReference>
<protein>
    <submittedName>
        <fullName evidence="2">Uncharacterized protein</fullName>
    </submittedName>
</protein>
<dbReference type="AlphaFoldDB" id="A0A915INN1"/>
<evidence type="ECO:0000313" key="2">
    <source>
        <dbReference type="WBParaSite" id="nRc.2.0.1.t15043-RA"/>
    </source>
</evidence>
<proteinExistence type="predicted"/>
<accession>A0A915INN1</accession>
<dbReference type="Proteomes" id="UP000887565">
    <property type="component" value="Unplaced"/>
</dbReference>
<reference evidence="2" key="1">
    <citation type="submission" date="2022-11" db="UniProtKB">
        <authorList>
            <consortium name="WormBaseParasite"/>
        </authorList>
    </citation>
    <scope>IDENTIFICATION</scope>
</reference>
<evidence type="ECO:0000313" key="1">
    <source>
        <dbReference type="Proteomes" id="UP000887565"/>
    </source>
</evidence>